<reference evidence="4" key="1">
    <citation type="journal article" date="2015" name="Genome Announc.">
        <title>Complete Genome Sequence of the Bacteriochlorophyll b-Producing Photosynthetic Bacterium Blastochloris viridis.</title>
        <authorList>
            <person name="Tsukatani Y."/>
            <person name="Hirose Y."/>
            <person name="Harada J."/>
            <person name="Misawa N."/>
            <person name="Mori K."/>
            <person name="Inoue K."/>
            <person name="Tamiaki H."/>
        </authorList>
    </citation>
    <scope>NUCLEOTIDE SEQUENCE [LARGE SCALE GENOMIC DNA]</scope>
    <source>
        <strain evidence="4">DSM 133</strain>
    </source>
</reference>
<dbReference type="GO" id="GO:0004719">
    <property type="term" value="F:protein-L-isoaspartate (D-aspartate) O-methyltransferase activity"/>
    <property type="evidence" value="ECO:0007669"/>
    <property type="project" value="InterPro"/>
</dbReference>
<evidence type="ECO:0000313" key="4">
    <source>
        <dbReference type="EMBL" id="BAS00803.1"/>
    </source>
</evidence>
<dbReference type="SUPFAM" id="SSF53335">
    <property type="entry name" value="S-adenosyl-L-methionine-dependent methyltransferases"/>
    <property type="match status" value="1"/>
</dbReference>
<dbReference type="KEGG" id="bvr:BVIR_1538"/>
<dbReference type="InterPro" id="IPR000682">
    <property type="entry name" value="PCMT"/>
</dbReference>
<proteinExistence type="inferred from homology"/>
<dbReference type="EMBL" id="LN907867">
    <property type="protein sequence ID" value="CUU41982.1"/>
    <property type="molecule type" value="Genomic_DNA"/>
</dbReference>
<evidence type="ECO:0000313" key="6">
    <source>
        <dbReference type="Proteomes" id="UP000065734"/>
    </source>
</evidence>
<evidence type="ECO:0000313" key="5">
    <source>
        <dbReference type="EMBL" id="CUU41982.1"/>
    </source>
</evidence>
<dbReference type="RefSeq" id="WP_055037126.1">
    <property type="nucleotide sequence ID" value="NZ_AP014854.2"/>
</dbReference>
<dbReference type="EMBL" id="AP014854">
    <property type="protein sequence ID" value="BAS00803.1"/>
    <property type="molecule type" value="Genomic_DNA"/>
</dbReference>
<evidence type="ECO:0000256" key="1">
    <source>
        <dbReference type="ARBA" id="ARBA00005369"/>
    </source>
</evidence>
<protein>
    <recommendedName>
        <fullName evidence="2">Protein-L-isoaspartate O-methyltransferase</fullName>
    </recommendedName>
    <alternativeName>
        <fullName evidence="3">Protein L-isoaspartyl methyltransferase</fullName>
    </alternativeName>
</protein>
<dbReference type="InterPro" id="IPR029063">
    <property type="entry name" value="SAM-dependent_MTases_sf"/>
</dbReference>
<dbReference type="GO" id="GO:0032259">
    <property type="term" value="P:methylation"/>
    <property type="evidence" value="ECO:0007669"/>
    <property type="project" value="UniProtKB-KW"/>
</dbReference>
<reference evidence="6" key="3">
    <citation type="journal article" date="2016" name="Genome Announc.">
        <title>Revised genome sequence of the purple photosynthetic bacterium Blastochloris viridis.</title>
        <authorList>
            <person name="Liu L.N."/>
            <person name="Faulkner M."/>
            <person name="Liu X."/>
            <person name="Huang F."/>
            <person name="Darby A.C."/>
            <person name="Hall N."/>
        </authorList>
    </citation>
    <scope>NUCLEOTIDE SEQUENCE [LARGE SCALE GENOMIC DNA]</scope>
    <source>
        <strain evidence="6">ATCC 19567 / DSM 133 / F</strain>
    </source>
</reference>
<gene>
    <name evidence="5" type="primary">pcm_1</name>
    <name evidence="4" type="ORF">BV133_3209</name>
    <name evidence="5" type="ORF">BVIRIDIS_09830</name>
</gene>
<organism evidence="5 6">
    <name type="scientific">Blastochloris viridis</name>
    <name type="common">Rhodopseudomonas viridis</name>
    <dbReference type="NCBI Taxonomy" id="1079"/>
    <lineage>
        <taxon>Bacteria</taxon>
        <taxon>Pseudomonadati</taxon>
        <taxon>Pseudomonadota</taxon>
        <taxon>Alphaproteobacteria</taxon>
        <taxon>Hyphomicrobiales</taxon>
        <taxon>Blastochloridaceae</taxon>
        <taxon>Blastochloris</taxon>
    </lineage>
</organism>
<keyword evidence="5" id="KW-0808">Transferase</keyword>
<dbReference type="Proteomes" id="UP000065734">
    <property type="component" value="Chromosome I"/>
</dbReference>
<keyword evidence="5" id="KW-0489">Methyltransferase</keyword>
<evidence type="ECO:0000256" key="2">
    <source>
        <dbReference type="ARBA" id="ARBA00013346"/>
    </source>
</evidence>
<dbReference type="OrthoDB" id="9798496at2"/>
<dbReference type="GO" id="GO:0005737">
    <property type="term" value="C:cytoplasm"/>
    <property type="evidence" value="ECO:0007669"/>
    <property type="project" value="TreeGrafter"/>
</dbReference>
<name>A0A0H5BF05_BLAVI</name>
<dbReference type="Pfam" id="PF01135">
    <property type="entry name" value="PCMT"/>
    <property type="match status" value="1"/>
</dbReference>
<dbReference type="Gene3D" id="3.40.50.150">
    <property type="entry name" value="Vaccinia Virus protein VP39"/>
    <property type="match status" value="1"/>
</dbReference>
<dbReference type="STRING" id="1079.BVIR_1538"/>
<keyword evidence="6" id="KW-1185">Reference proteome</keyword>
<reference evidence="5" key="2">
    <citation type="submission" date="2015-11" db="EMBL/GenBank/DDBJ databases">
        <authorList>
            <person name="Zhang Y."/>
            <person name="Guo Z."/>
        </authorList>
    </citation>
    <scope>NUCLEOTIDE SEQUENCE</scope>
    <source>
        <strain evidence="5">1</strain>
    </source>
</reference>
<dbReference type="PANTHER" id="PTHR11579">
    <property type="entry name" value="PROTEIN-L-ISOASPARTATE O-METHYLTRANSFERASE"/>
    <property type="match status" value="1"/>
</dbReference>
<evidence type="ECO:0000256" key="3">
    <source>
        <dbReference type="ARBA" id="ARBA00030757"/>
    </source>
</evidence>
<sequence length="220" mass="22926">MIDFVTLRRNMVNGQIRTNGVSDPAVIAALSELPRELFVPEPRRALAYLDDDIAVGGDGEPRFLLEPMILALIVQAAGLKPSDRVLDIGCTTGYSTAVLARLAGSVVGLESDGALAETARDALQRVGVANAAVVNGPLTAGWPQDGPYDAIFFEGAVEQVPPSLLGQLSDEGRLVAVINNSGAGRVTLFRSVGGTVSSLALFNAAVPLLPGFAKPKGFVF</sequence>
<dbReference type="AlphaFoldDB" id="A0A0H5BF05"/>
<dbReference type="CDD" id="cd02440">
    <property type="entry name" value="AdoMet_MTases"/>
    <property type="match status" value="1"/>
</dbReference>
<dbReference type="PANTHER" id="PTHR11579:SF18">
    <property type="entry name" value="PROTEIN-L-ISOASPARTATE O-METHYLTRANSFERASE"/>
    <property type="match status" value="1"/>
</dbReference>
<accession>A0A0H5BF05</accession>
<comment type="similarity">
    <text evidence="1">Belongs to the methyltransferase superfamily. L-isoaspartyl/D-aspartyl protein methyltransferase family.</text>
</comment>